<dbReference type="InterPro" id="IPR054055">
    <property type="entry name" value="YpzH"/>
</dbReference>
<comment type="caution">
    <text evidence="1">The sequence shown here is derived from an EMBL/GenBank/DDBJ whole genome shotgun (WGS) entry which is preliminary data.</text>
</comment>
<accession>A0A4U0FI33</accession>
<evidence type="ECO:0000313" key="2">
    <source>
        <dbReference type="Proteomes" id="UP000309673"/>
    </source>
</evidence>
<evidence type="ECO:0000313" key="1">
    <source>
        <dbReference type="EMBL" id="TJY44608.1"/>
    </source>
</evidence>
<organism evidence="1 2">
    <name type="scientific">Cohnella pontilimi</name>
    <dbReference type="NCBI Taxonomy" id="2564100"/>
    <lineage>
        <taxon>Bacteria</taxon>
        <taxon>Bacillati</taxon>
        <taxon>Bacillota</taxon>
        <taxon>Bacilli</taxon>
        <taxon>Bacillales</taxon>
        <taxon>Paenibacillaceae</taxon>
        <taxon>Cohnella</taxon>
    </lineage>
</organism>
<proteinExistence type="predicted"/>
<dbReference type="EMBL" id="SUPK01000001">
    <property type="protein sequence ID" value="TJY44608.1"/>
    <property type="molecule type" value="Genomic_DNA"/>
</dbReference>
<gene>
    <name evidence="1" type="ORF">E5161_02990</name>
</gene>
<dbReference type="Pfam" id="PF21835">
    <property type="entry name" value="YIEGIA_cap"/>
    <property type="match status" value="1"/>
</dbReference>
<protein>
    <submittedName>
        <fullName evidence="1">Uncharacterized protein</fullName>
    </submittedName>
</protein>
<dbReference type="Proteomes" id="UP000309673">
    <property type="component" value="Unassembled WGS sequence"/>
</dbReference>
<keyword evidence="2" id="KW-1185">Reference proteome</keyword>
<sequence length="64" mass="7036">MMARIVALITTRKEDVAGGAPIFIAGNRAELEKTAFMLEKLLDCGAHELNHSLFLLVDRNTGDH</sequence>
<dbReference type="AlphaFoldDB" id="A0A4U0FI33"/>
<dbReference type="OrthoDB" id="1955035at2"/>
<name>A0A4U0FI33_9BACL</name>
<reference evidence="1 2" key="1">
    <citation type="submission" date="2019-04" db="EMBL/GenBank/DDBJ databases">
        <title>Cohnella sp. nov., isolated from soil.</title>
        <authorList>
            <person name="Kim W."/>
        </authorList>
    </citation>
    <scope>NUCLEOTIDE SEQUENCE [LARGE SCALE GENOMIC DNA]</scope>
    <source>
        <strain evidence="1 2">CAU 1483</strain>
    </source>
</reference>